<reference evidence="9" key="1">
    <citation type="submission" date="2023-07" db="EMBL/GenBank/DDBJ databases">
        <title>30 novel species of actinomycetes from the DSMZ collection.</title>
        <authorList>
            <person name="Nouioui I."/>
        </authorList>
    </citation>
    <scope>NUCLEOTIDE SEQUENCE [LARGE SCALE GENOMIC DNA]</scope>
    <source>
        <strain evidence="9">DSM 44915</strain>
    </source>
</reference>
<evidence type="ECO:0000259" key="7">
    <source>
        <dbReference type="PROSITE" id="PS51935"/>
    </source>
</evidence>
<dbReference type="InterPro" id="IPR000064">
    <property type="entry name" value="NLP_P60_dom"/>
</dbReference>
<dbReference type="PANTHER" id="PTHR47359:SF3">
    <property type="entry name" value="NLP_P60 DOMAIN-CONTAINING PROTEIN-RELATED"/>
    <property type="match status" value="1"/>
</dbReference>
<accession>A0ABU2JIV6</accession>
<dbReference type="PROSITE" id="PS51935">
    <property type="entry name" value="NLPC_P60"/>
    <property type="match status" value="1"/>
</dbReference>
<sequence length="366" mass="39052">MVTQGTSPSPGGRLALRLSAWSAAATVVAVVCAVPVVANPAGRRAETTDAAAQVDRLFAEADRAVDEYNGVAERVSELEAELARRQDRVDRTERAVDEQRRTLGSAAAAHYRAGGLDPALALLLSDSPDAYLARSVSYERMSDRRAGELRELLTAQRDLTQQRDEAAAQLEELTEERAELARHKETVEERLAAANERLAELTAREERAEREERAQREETRATRDAERAQPGPGEPAAAEPPATPAVPTEAASGRAAVALAAARTAVGLPYGWGQTGPDSFDCSGLVQWAYAKAGVALPRTSQEQAGAGRRVPLDQAQPGDIVVYRSDASHVGLYAGDGQVVHAPYTGASVRYDPVGMMPVSSVVRP</sequence>
<dbReference type="EMBL" id="JAVREO010000001">
    <property type="protein sequence ID" value="MDT0264931.1"/>
    <property type="molecule type" value="Genomic_DNA"/>
</dbReference>
<comment type="caution">
    <text evidence="8">The sequence shown here is derived from an EMBL/GenBank/DDBJ whole genome shotgun (WGS) entry which is preliminary data.</text>
</comment>
<feature type="region of interest" description="Disordered" evidence="6">
    <location>
        <begin position="196"/>
        <end position="250"/>
    </location>
</feature>
<name>A0ABU2JIV6_9ACTN</name>
<protein>
    <submittedName>
        <fullName evidence="8">NlpC/P60 family protein</fullName>
    </submittedName>
</protein>
<dbReference type="RefSeq" id="WP_311663673.1">
    <property type="nucleotide sequence ID" value="NZ_JAVREO010000001.1"/>
</dbReference>
<evidence type="ECO:0000256" key="2">
    <source>
        <dbReference type="ARBA" id="ARBA00022670"/>
    </source>
</evidence>
<comment type="similarity">
    <text evidence="1">Belongs to the peptidase C40 family.</text>
</comment>
<keyword evidence="2" id="KW-0645">Protease</keyword>
<evidence type="ECO:0000256" key="6">
    <source>
        <dbReference type="SAM" id="MobiDB-lite"/>
    </source>
</evidence>
<gene>
    <name evidence="8" type="ORF">RM844_01370</name>
</gene>
<dbReference type="Gene3D" id="3.90.1720.10">
    <property type="entry name" value="endopeptidase domain like (from Nostoc punctiforme)"/>
    <property type="match status" value="1"/>
</dbReference>
<evidence type="ECO:0000313" key="8">
    <source>
        <dbReference type="EMBL" id="MDT0264931.1"/>
    </source>
</evidence>
<evidence type="ECO:0000256" key="4">
    <source>
        <dbReference type="ARBA" id="ARBA00022807"/>
    </source>
</evidence>
<dbReference type="InterPro" id="IPR038765">
    <property type="entry name" value="Papain-like_cys_pep_sf"/>
</dbReference>
<dbReference type="PANTHER" id="PTHR47359">
    <property type="entry name" value="PEPTIDOGLYCAN DL-ENDOPEPTIDASE CWLO"/>
    <property type="match status" value="1"/>
</dbReference>
<feature type="compositionally biased region" description="Basic and acidic residues" evidence="6">
    <location>
        <begin position="196"/>
        <end position="227"/>
    </location>
</feature>
<feature type="compositionally biased region" description="Low complexity" evidence="6">
    <location>
        <begin position="228"/>
        <end position="250"/>
    </location>
</feature>
<evidence type="ECO:0000256" key="3">
    <source>
        <dbReference type="ARBA" id="ARBA00022801"/>
    </source>
</evidence>
<evidence type="ECO:0000313" key="9">
    <source>
        <dbReference type="Proteomes" id="UP001183410"/>
    </source>
</evidence>
<keyword evidence="4" id="KW-0788">Thiol protease</keyword>
<keyword evidence="3" id="KW-0378">Hydrolase</keyword>
<dbReference type="Proteomes" id="UP001183410">
    <property type="component" value="Unassembled WGS sequence"/>
</dbReference>
<dbReference type="Pfam" id="PF00877">
    <property type="entry name" value="NLPC_P60"/>
    <property type="match status" value="1"/>
</dbReference>
<organism evidence="8 9">
    <name type="scientific">Streptomyces chisholmiae</name>
    <dbReference type="NCBI Taxonomy" id="3075540"/>
    <lineage>
        <taxon>Bacteria</taxon>
        <taxon>Bacillati</taxon>
        <taxon>Actinomycetota</taxon>
        <taxon>Actinomycetes</taxon>
        <taxon>Kitasatosporales</taxon>
        <taxon>Streptomycetaceae</taxon>
        <taxon>Streptomyces</taxon>
    </lineage>
</organism>
<feature type="coiled-coil region" evidence="5">
    <location>
        <begin position="61"/>
        <end position="102"/>
    </location>
</feature>
<keyword evidence="5" id="KW-0175">Coiled coil</keyword>
<dbReference type="Gene3D" id="6.10.250.3150">
    <property type="match status" value="1"/>
</dbReference>
<evidence type="ECO:0000256" key="5">
    <source>
        <dbReference type="SAM" id="Coils"/>
    </source>
</evidence>
<feature type="domain" description="NlpC/P60" evidence="7">
    <location>
        <begin position="250"/>
        <end position="366"/>
    </location>
</feature>
<proteinExistence type="inferred from homology"/>
<keyword evidence="9" id="KW-1185">Reference proteome</keyword>
<dbReference type="InterPro" id="IPR051794">
    <property type="entry name" value="PG_Endopeptidase_C40"/>
</dbReference>
<dbReference type="SUPFAM" id="SSF54001">
    <property type="entry name" value="Cysteine proteinases"/>
    <property type="match status" value="1"/>
</dbReference>
<evidence type="ECO:0000256" key="1">
    <source>
        <dbReference type="ARBA" id="ARBA00007074"/>
    </source>
</evidence>